<sequence length="162" mass="18802">MLSGKDYMFVTLAKFEQRREIIVLKQVDKGKVMKIENIEHKMLVWDGPQNSKTSTAVTMVHHFIFFPTEMRVDKDIHAESLKNAEGGKQSMEFDATRKWYISSSYMSALVKAKYKISLNYILEDKDILKERNMSRFELVDNVGSDILIGPRIELGYRFGPTQ</sequence>
<gene>
    <name evidence="1" type="ORF">POM88_053228</name>
</gene>
<protein>
    <submittedName>
        <fullName evidence="1">Uncharacterized protein</fullName>
    </submittedName>
</protein>
<reference evidence="1" key="2">
    <citation type="submission" date="2023-05" db="EMBL/GenBank/DDBJ databases">
        <authorList>
            <person name="Schelkunov M.I."/>
        </authorList>
    </citation>
    <scope>NUCLEOTIDE SEQUENCE</scope>
    <source>
        <strain evidence="1">Hsosn_3</strain>
        <tissue evidence="1">Leaf</tissue>
    </source>
</reference>
<dbReference type="Proteomes" id="UP001237642">
    <property type="component" value="Unassembled WGS sequence"/>
</dbReference>
<comment type="caution">
    <text evidence="1">The sequence shown here is derived from an EMBL/GenBank/DDBJ whole genome shotgun (WGS) entry which is preliminary data.</text>
</comment>
<organism evidence="1 2">
    <name type="scientific">Heracleum sosnowskyi</name>
    <dbReference type="NCBI Taxonomy" id="360622"/>
    <lineage>
        <taxon>Eukaryota</taxon>
        <taxon>Viridiplantae</taxon>
        <taxon>Streptophyta</taxon>
        <taxon>Embryophyta</taxon>
        <taxon>Tracheophyta</taxon>
        <taxon>Spermatophyta</taxon>
        <taxon>Magnoliopsida</taxon>
        <taxon>eudicotyledons</taxon>
        <taxon>Gunneridae</taxon>
        <taxon>Pentapetalae</taxon>
        <taxon>asterids</taxon>
        <taxon>campanulids</taxon>
        <taxon>Apiales</taxon>
        <taxon>Apiaceae</taxon>
        <taxon>Apioideae</taxon>
        <taxon>apioid superclade</taxon>
        <taxon>Tordylieae</taxon>
        <taxon>Tordyliinae</taxon>
        <taxon>Heracleum</taxon>
    </lineage>
</organism>
<name>A0AAD8LXA1_9APIA</name>
<dbReference type="AlphaFoldDB" id="A0AAD8LXA1"/>
<accession>A0AAD8LXA1</accession>
<reference evidence="1" key="1">
    <citation type="submission" date="2023-02" db="EMBL/GenBank/DDBJ databases">
        <title>Genome of toxic invasive species Heracleum sosnowskyi carries increased number of genes despite the absence of recent whole-genome duplications.</title>
        <authorList>
            <person name="Schelkunov M."/>
            <person name="Shtratnikova V."/>
            <person name="Makarenko M."/>
            <person name="Klepikova A."/>
            <person name="Omelchenko D."/>
            <person name="Novikova G."/>
            <person name="Obukhova E."/>
            <person name="Bogdanov V."/>
            <person name="Penin A."/>
            <person name="Logacheva M."/>
        </authorList>
    </citation>
    <scope>NUCLEOTIDE SEQUENCE</scope>
    <source>
        <strain evidence="1">Hsosn_3</strain>
        <tissue evidence="1">Leaf</tissue>
    </source>
</reference>
<proteinExistence type="predicted"/>
<evidence type="ECO:0000313" key="1">
    <source>
        <dbReference type="EMBL" id="KAK1352531.1"/>
    </source>
</evidence>
<evidence type="ECO:0000313" key="2">
    <source>
        <dbReference type="Proteomes" id="UP001237642"/>
    </source>
</evidence>
<dbReference type="EMBL" id="JAUIZM010000016">
    <property type="protein sequence ID" value="KAK1352531.1"/>
    <property type="molecule type" value="Genomic_DNA"/>
</dbReference>
<keyword evidence="2" id="KW-1185">Reference proteome</keyword>